<dbReference type="EvolutionaryTrace" id="Q9YAU4"/>
<reference evidence="11" key="3">
    <citation type="journal article" date="2007" name="Biochem. Biophys. Res. Commun.">
        <title>Crystal structure and RNA-binding analysis of the archaeal transcription factor NusA.</title>
        <authorList>
            <person name="Shibata R."/>
            <person name="Bessho Y."/>
            <person name="Shinkai A."/>
            <person name="Nishimoto M."/>
            <person name="Fusatomi E."/>
            <person name="Terada T."/>
            <person name="Shirouzu M."/>
            <person name="Yokoyama S."/>
        </authorList>
    </citation>
    <scope>X-RAY CRYSTALLOGRAPHY (2.00 ANGSTROMS)</scope>
</reference>
<dbReference type="Proteomes" id="UP000002518">
    <property type="component" value="Chromosome"/>
</dbReference>
<dbReference type="CDD" id="cd22530">
    <property type="entry name" value="KH-II_NusA_arch_rpt1"/>
    <property type="match status" value="1"/>
</dbReference>
<keyword evidence="4 6" id="KW-0805">Transcription regulation</keyword>
<dbReference type="RefSeq" id="WP_010866635.1">
    <property type="nucleotide sequence ID" value="NC_000854.2"/>
</dbReference>
<sequence length="144" mass="16043">MSGDYRITLEELRYISVFHSITGVTAYRCIVDEENNRLIFLVSEGEAGRAIGRGGRLIKLLREALGKNIEVVEYSSDLERIVKNLFPGVKIESINVRERNGVKQVVIKVSEDDKGAAIGKGGKNVKRARLVLSKLFGVEKVVIR</sequence>
<dbReference type="SMART" id="SM00322">
    <property type="entry name" value="KH"/>
    <property type="match status" value="1"/>
</dbReference>
<dbReference type="PDB" id="2CXC">
    <property type="method" value="X-ray"/>
    <property type="resolution" value="2.00 A"/>
    <property type="chains" value="A=1-144"/>
</dbReference>
<proteinExistence type="evidence at protein level"/>
<dbReference type="InterPro" id="IPR010212">
    <property type="entry name" value="NusA_arc"/>
</dbReference>
<keyword evidence="1 6" id="KW-0806">Transcription termination</keyword>
<protein>
    <recommendedName>
        <fullName evidence="6">Probable transcription termination protein NusA</fullName>
    </recommendedName>
</protein>
<dbReference type="PDBsum" id="2CY1"/>
<keyword evidence="5 6" id="KW-0804">Transcription</keyword>
<gene>
    <name evidence="6" type="primary">nusA</name>
    <name evidence="9" type="ordered locus">APE_1850</name>
</gene>
<dbReference type="InterPro" id="IPR015946">
    <property type="entry name" value="KH_dom-like_a/b"/>
</dbReference>
<dbReference type="HAMAP" id="MF_00945_A">
    <property type="entry name" value="NusA_A"/>
    <property type="match status" value="1"/>
</dbReference>
<dbReference type="SUPFAM" id="SSF54814">
    <property type="entry name" value="Prokaryotic type KH domain (KH-domain type II)"/>
    <property type="match status" value="2"/>
</dbReference>
<dbReference type="PDBsum" id="2CXC"/>
<evidence type="ECO:0000256" key="6">
    <source>
        <dbReference type="HAMAP-Rule" id="MF_00945"/>
    </source>
</evidence>
<dbReference type="AlphaFoldDB" id="Q9YAU4"/>
<evidence type="ECO:0007829" key="12">
    <source>
        <dbReference type="PDB" id="2CY1"/>
    </source>
</evidence>
<dbReference type="Gene3D" id="3.30.300.20">
    <property type="match status" value="2"/>
</dbReference>
<evidence type="ECO:0000256" key="5">
    <source>
        <dbReference type="ARBA" id="ARBA00023163"/>
    </source>
</evidence>
<dbReference type="GO" id="GO:0006353">
    <property type="term" value="P:DNA-templated transcription termination"/>
    <property type="evidence" value="ECO:0007669"/>
    <property type="project" value="UniProtKB-UniRule"/>
</dbReference>
<dbReference type="PDB" id="2CY1">
    <property type="method" value="X-ray"/>
    <property type="resolution" value="2.30 A"/>
    <property type="chains" value="A=1-144"/>
</dbReference>
<feature type="domain" description="K Homology" evidence="8">
    <location>
        <begin position="34"/>
        <end position="126"/>
    </location>
</feature>
<comment type="subcellular location">
    <subcellularLocation>
        <location evidence="6">Cytoplasm</location>
    </subcellularLocation>
</comment>
<keyword evidence="10" id="KW-1185">Reference proteome</keyword>
<dbReference type="Pfam" id="PF07650">
    <property type="entry name" value="KH_2"/>
    <property type="match status" value="2"/>
</dbReference>
<dbReference type="PIR" id="A72571">
    <property type="entry name" value="A72571"/>
</dbReference>
<dbReference type="PANTHER" id="PTHR22648">
    <property type="entry name" value="TRANSCRIPTION TERMINATION FACTOR NUSA"/>
    <property type="match status" value="1"/>
</dbReference>
<dbReference type="InterPro" id="IPR009019">
    <property type="entry name" value="KH_sf_prok-type"/>
</dbReference>
<dbReference type="eggNOG" id="arCOG01760">
    <property type="taxonomic scope" value="Archaea"/>
</dbReference>
<dbReference type="GO" id="GO:0003723">
    <property type="term" value="F:RNA binding"/>
    <property type="evidence" value="ECO:0007669"/>
    <property type="project" value="UniProtKB-UniRule"/>
</dbReference>
<evidence type="ECO:0000256" key="1">
    <source>
        <dbReference type="ARBA" id="ARBA00022472"/>
    </source>
</evidence>
<evidence type="ECO:0000256" key="4">
    <source>
        <dbReference type="ARBA" id="ARBA00023015"/>
    </source>
</evidence>
<dbReference type="PROSITE" id="PS50084">
    <property type="entry name" value="KH_TYPE_1"/>
    <property type="match status" value="1"/>
</dbReference>
<reference evidence="12" key="2">
    <citation type="journal article" date="2007" name="Acta Crystallogr. F">
        <title>Crystallization of the archaeal transcription termination factor NusA: a significant decrease in twinning under microgravity conditions.</title>
        <authorList>
            <person name="Tanaka H."/>
            <person name="Umehara T."/>
            <person name="Inaka K."/>
            <person name="Takahashi S."/>
            <person name="Shibata R."/>
            <person name="Bessho Y."/>
            <person name="Sato M."/>
            <person name="Sugiyama S."/>
            <person name="Fusatomi E."/>
            <person name="Terada T."/>
            <person name="Shirouzu M."/>
            <person name="Sano S."/>
            <person name="Motohara M."/>
            <person name="Kobayashi T."/>
            <person name="Tanaka T."/>
            <person name="Tanaka A."/>
            <person name="Yokoyama S."/>
        </authorList>
    </citation>
    <scope>X-RAY CRYSTALLOGRAPHY (2.30 ANGSTROMS)</scope>
</reference>
<comment type="similarity">
    <text evidence="6">Belongs to the NusA family.</text>
</comment>
<name>Q9YAU4_AERPE</name>
<dbReference type="CDD" id="cd22531">
    <property type="entry name" value="KH-II_NusA_arch_rpt2"/>
    <property type="match status" value="1"/>
</dbReference>
<dbReference type="InterPro" id="IPR004087">
    <property type="entry name" value="KH_dom"/>
</dbReference>
<dbReference type="GO" id="GO:0031564">
    <property type="term" value="P:transcription antitermination"/>
    <property type="evidence" value="ECO:0007669"/>
    <property type="project" value="InterPro"/>
</dbReference>
<dbReference type="InterPro" id="IPR030842">
    <property type="entry name" value="TF_NusA_bacterial"/>
</dbReference>
<dbReference type="STRING" id="272557.APE_1850"/>
<evidence type="ECO:0000259" key="8">
    <source>
        <dbReference type="SMART" id="SM00322"/>
    </source>
</evidence>
<dbReference type="EMBL" id="BA000002">
    <property type="protein sequence ID" value="BAA80854.1"/>
    <property type="molecule type" value="Genomic_DNA"/>
</dbReference>
<dbReference type="SMR" id="Q9YAU4"/>
<dbReference type="InterPro" id="IPR004044">
    <property type="entry name" value="KH_dom_type_2"/>
</dbReference>
<evidence type="ECO:0000256" key="7">
    <source>
        <dbReference type="PROSITE-ProRule" id="PRU00117"/>
    </source>
</evidence>
<evidence type="ECO:0007829" key="11">
    <source>
        <dbReference type="PDB" id="2CXC"/>
    </source>
</evidence>
<dbReference type="NCBIfam" id="TIGR01952">
    <property type="entry name" value="nusA_arch"/>
    <property type="match status" value="1"/>
</dbReference>
<dbReference type="PANTHER" id="PTHR22648:SF0">
    <property type="entry name" value="TRANSCRIPTION TERMINATION_ANTITERMINATION PROTEIN NUSA"/>
    <property type="match status" value="1"/>
</dbReference>
<evidence type="ECO:0000256" key="2">
    <source>
        <dbReference type="ARBA" id="ARBA00022490"/>
    </source>
</evidence>
<accession>Q9YAU4</accession>
<keyword evidence="11 12" id="KW-0002">3D-structure</keyword>
<dbReference type="EnsemblBacteria" id="BAA80854">
    <property type="protein sequence ID" value="BAA80854"/>
    <property type="gene ID" value="APE_1850"/>
</dbReference>
<keyword evidence="3 7" id="KW-0694">RNA-binding</keyword>
<evidence type="ECO:0000313" key="10">
    <source>
        <dbReference type="Proteomes" id="UP000002518"/>
    </source>
</evidence>
<comment type="function">
    <text evidence="6">Participates in transcription termination.</text>
</comment>
<dbReference type="KEGG" id="ape:APE_1850"/>
<organism evidence="9 10">
    <name type="scientific">Aeropyrum pernix (strain ATCC 700893 / DSM 11879 / JCM 9820 / NBRC 100138 / K1)</name>
    <dbReference type="NCBI Taxonomy" id="272557"/>
    <lineage>
        <taxon>Archaea</taxon>
        <taxon>Thermoproteota</taxon>
        <taxon>Thermoprotei</taxon>
        <taxon>Desulfurococcales</taxon>
        <taxon>Desulfurococcaceae</taxon>
        <taxon>Aeropyrum</taxon>
    </lineage>
</organism>
<dbReference type="GO" id="GO:0005829">
    <property type="term" value="C:cytosol"/>
    <property type="evidence" value="ECO:0007669"/>
    <property type="project" value="TreeGrafter"/>
</dbReference>
<evidence type="ECO:0000256" key="3">
    <source>
        <dbReference type="ARBA" id="ARBA00022884"/>
    </source>
</evidence>
<evidence type="ECO:0000313" key="9">
    <source>
        <dbReference type="EMBL" id="BAA80854.1"/>
    </source>
</evidence>
<dbReference type="GeneID" id="1446288"/>
<reference evidence="9 10" key="1">
    <citation type="journal article" date="1999" name="DNA Res.">
        <title>Complete genome sequence of an aerobic hyper-thermophilic crenarchaeon, Aeropyrum pernix K1.</title>
        <authorList>
            <person name="Kawarabayasi Y."/>
            <person name="Hino Y."/>
            <person name="Horikawa H."/>
            <person name="Yamazaki S."/>
            <person name="Haikawa Y."/>
            <person name="Jin-no K."/>
            <person name="Takahashi M."/>
            <person name="Sekine M."/>
            <person name="Baba S."/>
            <person name="Ankai A."/>
            <person name="Kosugi H."/>
            <person name="Hosoyama A."/>
            <person name="Fukui S."/>
            <person name="Nagai Y."/>
            <person name="Nishijima K."/>
            <person name="Nakazawa H."/>
            <person name="Takamiya M."/>
            <person name="Masuda S."/>
            <person name="Funahashi T."/>
            <person name="Tanaka T."/>
            <person name="Kudoh Y."/>
            <person name="Yamazaki J."/>
            <person name="Kushida N."/>
            <person name="Oguchi A."/>
            <person name="Aoki K."/>
            <person name="Kubota K."/>
            <person name="Nakamura Y."/>
            <person name="Nomura N."/>
            <person name="Sako Y."/>
            <person name="Kikuchi H."/>
        </authorList>
    </citation>
    <scope>NUCLEOTIDE SEQUENCE [LARGE SCALE GENOMIC DNA]</scope>
    <source>
        <strain evidence="10">ATCC 700893 / DSM 11879 / JCM 9820 / NBRC 100138 / K1</strain>
    </source>
</reference>
<keyword evidence="2 6" id="KW-0963">Cytoplasm</keyword>